<reference evidence="1 2" key="1">
    <citation type="journal article" date="2012" name="PLoS Pathog.">
        <title>Diverse lifestyles and strategies of plant pathogenesis encoded in the genomes of eighteen Dothideomycetes fungi.</title>
        <authorList>
            <person name="Ohm R.A."/>
            <person name="Feau N."/>
            <person name="Henrissat B."/>
            <person name="Schoch C.L."/>
            <person name="Horwitz B.A."/>
            <person name="Barry K.W."/>
            <person name="Condon B.J."/>
            <person name="Copeland A.C."/>
            <person name="Dhillon B."/>
            <person name="Glaser F."/>
            <person name="Hesse C.N."/>
            <person name="Kosti I."/>
            <person name="LaButti K."/>
            <person name="Lindquist E.A."/>
            <person name="Lucas S."/>
            <person name="Salamov A.A."/>
            <person name="Bradshaw R.E."/>
            <person name="Ciuffetti L."/>
            <person name="Hamelin R.C."/>
            <person name="Kema G.H.J."/>
            <person name="Lawrence C."/>
            <person name="Scott J.A."/>
            <person name="Spatafora J.W."/>
            <person name="Turgeon B.G."/>
            <person name="de Wit P.J.G.M."/>
            <person name="Zhong S."/>
            <person name="Goodwin S.B."/>
            <person name="Grigoriev I.V."/>
        </authorList>
    </citation>
    <scope>NUCLEOTIDE SEQUENCE [LARGE SCALE GENOMIC DNA]</scope>
    <source>
        <strain evidence="2">C5 / ATCC 48332 / race O</strain>
    </source>
</reference>
<protein>
    <submittedName>
        <fullName evidence="1">Uncharacterized protein</fullName>
    </submittedName>
</protein>
<evidence type="ECO:0000313" key="1">
    <source>
        <dbReference type="EMBL" id="EMD90562.1"/>
    </source>
</evidence>
<dbReference type="HOGENOM" id="CLU_1777257_0_0_1"/>
<keyword evidence="2" id="KW-1185">Reference proteome</keyword>
<dbReference type="EMBL" id="KB445578">
    <property type="protein sequence ID" value="EMD90562.1"/>
    <property type="molecule type" value="Genomic_DNA"/>
</dbReference>
<evidence type="ECO:0000313" key="2">
    <source>
        <dbReference type="Proteomes" id="UP000016936"/>
    </source>
</evidence>
<reference evidence="2" key="2">
    <citation type="journal article" date="2013" name="PLoS Genet.">
        <title>Comparative genome structure, secondary metabolite, and effector coding capacity across Cochliobolus pathogens.</title>
        <authorList>
            <person name="Condon B.J."/>
            <person name="Leng Y."/>
            <person name="Wu D."/>
            <person name="Bushley K.E."/>
            <person name="Ohm R.A."/>
            <person name="Otillar R."/>
            <person name="Martin J."/>
            <person name="Schackwitz W."/>
            <person name="Grimwood J."/>
            <person name="MohdZainudin N."/>
            <person name="Xue C."/>
            <person name="Wang R."/>
            <person name="Manning V.A."/>
            <person name="Dhillon B."/>
            <person name="Tu Z.J."/>
            <person name="Steffenson B.J."/>
            <person name="Salamov A."/>
            <person name="Sun H."/>
            <person name="Lowry S."/>
            <person name="LaButti K."/>
            <person name="Han J."/>
            <person name="Copeland A."/>
            <person name="Lindquist E."/>
            <person name="Barry K."/>
            <person name="Schmutz J."/>
            <person name="Baker S.E."/>
            <person name="Ciuffetti L.M."/>
            <person name="Grigoriev I.V."/>
            <person name="Zhong S."/>
            <person name="Turgeon B.G."/>
        </authorList>
    </citation>
    <scope>NUCLEOTIDE SEQUENCE [LARGE SCALE GENOMIC DNA]</scope>
    <source>
        <strain evidence="2">C5 / ATCC 48332 / race O</strain>
    </source>
</reference>
<organism evidence="1 2">
    <name type="scientific">Cochliobolus heterostrophus (strain C5 / ATCC 48332 / race O)</name>
    <name type="common">Southern corn leaf blight fungus</name>
    <name type="synonym">Bipolaris maydis</name>
    <dbReference type="NCBI Taxonomy" id="701091"/>
    <lineage>
        <taxon>Eukaryota</taxon>
        <taxon>Fungi</taxon>
        <taxon>Dikarya</taxon>
        <taxon>Ascomycota</taxon>
        <taxon>Pezizomycotina</taxon>
        <taxon>Dothideomycetes</taxon>
        <taxon>Pleosporomycetidae</taxon>
        <taxon>Pleosporales</taxon>
        <taxon>Pleosporineae</taxon>
        <taxon>Pleosporaceae</taxon>
        <taxon>Bipolaris</taxon>
    </lineage>
</organism>
<dbReference type="AlphaFoldDB" id="M2URN9"/>
<accession>M2URN9</accession>
<dbReference type="Proteomes" id="UP000016936">
    <property type="component" value="Unassembled WGS sequence"/>
</dbReference>
<name>M2URN9_COCH5</name>
<sequence length="146" mass="16261">MPCYQRSGLAHDFIELDLDFLSMKSDREAVHSAAEMSRYATNRRPGGYQERVHATLHTQAVSEDNEVSCNGEDGCALIRSVGHWMGHHVGEGRLVPTPPVMICASIAGCQVVQMWRCESQSSIRVRGRLVWRQTSQDDHEAIAGPQ</sequence>
<proteinExistence type="predicted"/>
<gene>
    <name evidence="1" type="ORF">COCHEDRAFT_1031857</name>
</gene>